<dbReference type="SUPFAM" id="SSF55785">
    <property type="entry name" value="PYP-like sensor domain (PAS domain)"/>
    <property type="match status" value="2"/>
</dbReference>
<dbReference type="InterPro" id="IPR043128">
    <property type="entry name" value="Rev_trsase/Diguanyl_cyclase"/>
</dbReference>
<dbReference type="Pfam" id="PF05228">
    <property type="entry name" value="CHASE4"/>
    <property type="match status" value="1"/>
</dbReference>
<evidence type="ECO:0000256" key="1">
    <source>
        <dbReference type="SAM" id="Phobius"/>
    </source>
</evidence>
<dbReference type="InterPro" id="IPR052155">
    <property type="entry name" value="Biofilm_reg_signaling"/>
</dbReference>
<dbReference type="Pfam" id="PF00990">
    <property type="entry name" value="GGDEF"/>
    <property type="match status" value="1"/>
</dbReference>
<dbReference type="SMART" id="SM00091">
    <property type="entry name" value="PAS"/>
    <property type="match status" value="2"/>
</dbReference>
<feature type="domain" description="PAS" evidence="2">
    <location>
        <begin position="340"/>
        <end position="410"/>
    </location>
</feature>
<dbReference type="Gene3D" id="3.30.70.270">
    <property type="match status" value="1"/>
</dbReference>
<dbReference type="InterPro" id="IPR000014">
    <property type="entry name" value="PAS"/>
</dbReference>
<evidence type="ECO:0000259" key="3">
    <source>
        <dbReference type="PROSITE" id="PS50883"/>
    </source>
</evidence>
<evidence type="ECO:0000313" key="6">
    <source>
        <dbReference type="EMBL" id="KAB1443238.1"/>
    </source>
</evidence>
<dbReference type="Pfam" id="PF08447">
    <property type="entry name" value="PAS_3"/>
    <property type="match status" value="1"/>
</dbReference>
<dbReference type="InterPro" id="IPR013655">
    <property type="entry name" value="PAS_fold_3"/>
</dbReference>
<feature type="domain" description="HAMP" evidence="4">
    <location>
        <begin position="289"/>
        <end position="342"/>
    </location>
</feature>
<dbReference type="CDD" id="cd06225">
    <property type="entry name" value="HAMP"/>
    <property type="match status" value="1"/>
</dbReference>
<comment type="caution">
    <text evidence="6">The sequence shown here is derived from an EMBL/GenBank/DDBJ whole genome shotgun (WGS) entry which is preliminary data.</text>
</comment>
<organism evidence="6 7">
    <name type="scientific">Pseudodesulfovibrio senegalensis</name>
    <dbReference type="NCBI Taxonomy" id="1721087"/>
    <lineage>
        <taxon>Bacteria</taxon>
        <taxon>Pseudomonadati</taxon>
        <taxon>Thermodesulfobacteriota</taxon>
        <taxon>Desulfovibrionia</taxon>
        <taxon>Desulfovibrionales</taxon>
        <taxon>Desulfovibrionaceae</taxon>
    </lineage>
</organism>
<feature type="domain" description="PAS" evidence="2">
    <location>
        <begin position="461"/>
        <end position="533"/>
    </location>
</feature>
<dbReference type="AlphaFoldDB" id="A0A6N6N665"/>
<dbReference type="SUPFAM" id="SSF55073">
    <property type="entry name" value="Nucleotide cyclase"/>
    <property type="match status" value="1"/>
</dbReference>
<dbReference type="PROSITE" id="PS50885">
    <property type="entry name" value="HAMP"/>
    <property type="match status" value="1"/>
</dbReference>
<dbReference type="SUPFAM" id="SSF141868">
    <property type="entry name" value="EAL domain-like"/>
    <property type="match status" value="1"/>
</dbReference>
<dbReference type="RefSeq" id="WP_151149570.1">
    <property type="nucleotide sequence ID" value="NZ_WAIE01000001.1"/>
</dbReference>
<keyword evidence="7" id="KW-1185">Reference proteome</keyword>
<feature type="transmembrane region" description="Helical" evidence="1">
    <location>
        <begin position="264"/>
        <end position="287"/>
    </location>
</feature>
<dbReference type="InterPro" id="IPR003660">
    <property type="entry name" value="HAMP_dom"/>
</dbReference>
<dbReference type="CDD" id="cd01948">
    <property type="entry name" value="EAL"/>
    <property type="match status" value="1"/>
</dbReference>
<dbReference type="Pfam" id="PF13426">
    <property type="entry name" value="PAS_9"/>
    <property type="match status" value="1"/>
</dbReference>
<reference evidence="6 7" key="1">
    <citation type="journal article" date="2017" name="Int. J. Syst. Evol. Microbiol.">
        <title>Desulfovibrio senegalensis sp. nov., a mesophilic sulfate reducer isolated from marine sediment.</title>
        <authorList>
            <person name="Thioye A."/>
            <person name="Gam Z.B.A."/>
            <person name="Mbengue M."/>
            <person name="Cayol J.L."/>
            <person name="Joseph-Bartoli M."/>
            <person name="Toure-Kane C."/>
            <person name="Labat M."/>
        </authorList>
    </citation>
    <scope>NUCLEOTIDE SEQUENCE [LARGE SCALE GENOMIC DNA]</scope>
    <source>
        <strain evidence="6 7">DSM 101509</strain>
    </source>
</reference>
<dbReference type="PROSITE" id="PS50112">
    <property type="entry name" value="PAS"/>
    <property type="match status" value="2"/>
</dbReference>
<feature type="domain" description="GGDEF" evidence="5">
    <location>
        <begin position="617"/>
        <end position="750"/>
    </location>
</feature>
<dbReference type="InterPro" id="IPR035919">
    <property type="entry name" value="EAL_sf"/>
</dbReference>
<proteinExistence type="predicted"/>
<dbReference type="Gene3D" id="3.20.20.450">
    <property type="entry name" value="EAL domain"/>
    <property type="match status" value="1"/>
</dbReference>
<evidence type="ECO:0000259" key="4">
    <source>
        <dbReference type="PROSITE" id="PS50885"/>
    </source>
</evidence>
<name>A0A6N6N665_9BACT</name>
<keyword evidence="1" id="KW-0472">Membrane</keyword>
<protein>
    <submittedName>
        <fullName evidence="6">PAS domain S-box protein</fullName>
    </submittedName>
</protein>
<dbReference type="InterPro" id="IPR007892">
    <property type="entry name" value="CHASE4"/>
</dbReference>
<dbReference type="PANTHER" id="PTHR44757">
    <property type="entry name" value="DIGUANYLATE CYCLASE DGCP"/>
    <property type="match status" value="1"/>
</dbReference>
<dbReference type="EMBL" id="WAIE01000001">
    <property type="protein sequence ID" value="KAB1443238.1"/>
    <property type="molecule type" value="Genomic_DNA"/>
</dbReference>
<dbReference type="SMART" id="SM00052">
    <property type="entry name" value="EAL"/>
    <property type="match status" value="1"/>
</dbReference>
<evidence type="ECO:0000313" key="7">
    <source>
        <dbReference type="Proteomes" id="UP000438699"/>
    </source>
</evidence>
<gene>
    <name evidence="6" type="ORF">F8A88_02940</name>
</gene>
<dbReference type="GO" id="GO:0007165">
    <property type="term" value="P:signal transduction"/>
    <property type="evidence" value="ECO:0007669"/>
    <property type="project" value="InterPro"/>
</dbReference>
<sequence length="1018" mass="114531">MQMPLRRATSLIILFVFGILVFLIYTTSVQTLQPRFQALERQIILRDVHQVKRLVADKIQTITVLTKDWAWWDDTYAFVKNRNKKYIKANLPLSTFTSTGLNLIAFYDTMGQTVWGAYHLREAKELAPVPWIFEDFVFKRIAPWGKDYSGTGFNGLVTVGDMTLLLACEQILTSDKEGPARGWLLMGMVLTPAKIEQWAAANGLDVTAHIVESPEAVATREFPMVLSRDDGVEARSVLRDMNNVPAMLFTTKSSMTISKVGDNLIMINFAVMGAACLLMGGVTLLLLQSKITRRIFMLARQVNAISQTPNEAYDISIPGQDEITDLARDVNSMVHQIKEEKRFLDNMMRSVQVGIFLIAVDTRIIVEANPHACALVGLPCEDIVGKKCHGFICPNKEKSCPVLDLGQPNDLKTRTLLRADGKQLSVLKSVTPITRDGTSYLLESFVDITELETTRAKLEKSEERYRTIFNNTGTASVIVNEDTTVAMANNEFYRLTGYTRKQIENGLRWTECFHPDDVKWMLEYHQQRRVDEDGLPRRYETRFIDASGNIRIVELMVSMFPGTSMSIASLLDITEHKSMEQRLAQKAFYDTRTNLPNHLLFQERLQHALAGTDRRKSIAAVVLISMENGLADTPHLGRKQINIMTQLAAARLREIMRDSDTLARIDSTLLAMVCEDIEVAANARLLAARILEAFEDPVAIDMNTQRPCMRFGMALYPHDSSDPTEIIRKAEMALSKVHPSDTVRFAMYSDTDNQSLLNHLEQESTLSIALETGRLKNWFMPILHTGKKRICGFSCELHPTGNEQQFMPQNRITPSRQSLSHALDLQALRVACRTARKIEKNTGAVDAILYRLSPGSFADTAIVNKACATLHEQGVARGKIILAIPARGLTVAPERALRLCDSMNEYGVRFALTGFGHQSPPIQIIQRAAPSLLLLDTVFTAPANNTTRIRPEFMQALIQMGKALDIPVVATEVNTREQMDRLIRYECEYIQGEMVSKPQDADSLERLFGKRYASRDTR</sequence>
<dbReference type="Gene3D" id="3.30.450.20">
    <property type="entry name" value="PAS domain"/>
    <property type="match status" value="2"/>
</dbReference>
<dbReference type="InterPro" id="IPR035965">
    <property type="entry name" value="PAS-like_dom_sf"/>
</dbReference>
<dbReference type="InterPro" id="IPR029787">
    <property type="entry name" value="Nucleotide_cyclase"/>
</dbReference>
<dbReference type="Proteomes" id="UP000438699">
    <property type="component" value="Unassembled WGS sequence"/>
</dbReference>
<keyword evidence="1" id="KW-1133">Transmembrane helix</keyword>
<feature type="domain" description="EAL" evidence="3">
    <location>
        <begin position="759"/>
        <end position="1012"/>
    </location>
</feature>
<dbReference type="CDD" id="cd00130">
    <property type="entry name" value="PAS"/>
    <property type="match status" value="1"/>
</dbReference>
<dbReference type="InterPro" id="IPR001633">
    <property type="entry name" value="EAL_dom"/>
</dbReference>
<dbReference type="NCBIfam" id="TIGR00229">
    <property type="entry name" value="sensory_box"/>
    <property type="match status" value="2"/>
</dbReference>
<keyword evidence="1" id="KW-0812">Transmembrane</keyword>
<evidence type="ECO:0000259" key="2">
    <source>
        <dbReference type="PROSITE" id="PS50112"/>
    </source>
</evidence>
<dbReference type="PROSITE" id="PS50887">
    <property type="entry name" value="GGDEF"/>
    <property type="match status" value="1"/>
</dbReference>
<dbReference type="PROSITE" id="PS50883">
    <property type="entry name" value="EAL"/>
    <property type="match status" value="1"/>
</dbReference>
<dbReference type="InterPro" id="IPR000160">
    <property type="entry name" value="GGDEF_dom"/>
</dbReference>
<dbReference type="PANTHER" id="PTHR44757:SF2">
    <property type="entry name" value="BIOFILM ARCHITECTURE MAINTENANCE PROTEIN MBAA"/>
    <property type="match status" value="1"/>
</dbReference>
<dbReference type="OrthoDB" id="7673416at2"/>
<dbReference type="Pfam" id="PF00672">
    <property type="entry name" value="HAMP"/>
    <property type="match status" value="1"/>
</dbReference>
<evidence type="ECO:0000259" key="5">
    <source>
        <dbReference type="PROSITE" id="PS50887"/>
    </source>
</evidence>
<dbReference type="GO" id="GO:0016020">
    <property type="term" value="C:membrane"/>
    <property type="evidence" value="ECO:0007669"/>
    <property type="project" value="InterPro"/>
</dbReference>
<dbReference type="SMART" id="SM00267">
    <property type="entry name" value="GGDEF"/>
    <property type="match status" value="1"/>
</dbReference>
<dbReference type="Pfam" id="PF00563">
    <property type="entry name" value="EAL"/>
    <property type="match status" value="1"/>
</dbReference>
<dbReference type="SMART" id="SM00304">
    <property type="entry name" value="HAMP"/>
    <property type="match status" value="1"/>
</dbReference>
<accession>A0A6N6N665</accession>
<dbReference type="Gene3D" id="6.10.340.10">
    <property type="match status" value="1"/>
</dbReference>